<name>A0AAW0BBD5_9AGAR</name>
<dbReference type="AlphaFoldDB" id="A0AAW0BBD5"/>
<comment type="caution">
    <text evidence="1">The sequence shown here is derived from an EMBL/GenBank/DDBJ whole genome shotgun (WGS) entry which is preliminary data.</text>
</comment>
<evidence type="ECO:0000313" key="2">
    <source>
        <dbReference type="Proteomes" id="UP001383192"/>
    </source>
</evidence>
<proteinExistence type="predicted"/>
<organism evidence="1 2">
    <name type="scientific">Paramarasmius palmivorus</name>
    <dbReference type="NCBI Taxonomy" id="297713"/>
    <lineage>
        <taxon>Eukaryota</taxon>
        <taxon>Fungi</taxon>
        <taxon>Dikarya</taxon>
        <taxon>Basidiomycota</taxon>
        <taxon>Agaricomycotina</taxon>
        <taxon>Agaricomycetes</taxon>
        <taxon>Agaricomycetidae</taxon>
        <taxon>Agaricales</taxon>
        <taxon>Marasmiineae</taxon>
        <taxon>Marasmiaceae</taxon>
        <taxon>Paramarasmius</taxon>
    </lineage>
</organism>
<protein>
    <submittedName>
        <fullName evidence="1">Uncharacterized protein</fullName>
    </submittedName>
</protein>
<accession>A0AAW0BBD5</accession>
<evidence type="ECO:0000313" key="1">
    <source>
        <dbReference type="EMBL" id="KAK7022901.1"/>
    </source>
</evidence>
<sequence length="632" mass="71511">MDNSEHPDDLPVLCETPTHRVLQVDDNLESAYEKFSSPKDAIQAIFRVGRPPACQKNAFRLSEGFRIVLDALTYLGRAVHDPGIGPARREAIGLIKKQWFHIGPWIDFFLDNYALIDEEDLTRYEDVDFRDNVLNVLAMVLSYSEVPNSNTATGGHSLRRMAPGLFQRAVCTWIKVMKTRHVSWPRWTLMLRAVYLTTVDDWRQFKEAALATGPNAADTLAKIATQYIVLVTHNAHRIGDREFPGVPEALFLLSGCLRYRDPSLLPFLRLGGVPALVKMIATLISKPKTVEACQGNRERLRHLFRTGDIGSIILAGVLLGPGWISQALEAGLIGVIFRAEQLYGGDVVIGPHLRSIWRSMKAVFDRTILHAVYPSVVIRFMATTKKILGSEFENSLSSRTPKWDLLDMWQLLKASMIESSSSLSVMKRKQGELCAYTQCPLQGNPNNESQLVRKTTGHQGIEKSAKSLQDTEKVNIPIFSIWFTMDLYFISLKLLYTFINISRIVEYRRSIETDRGITHEDAALVFAEKLPLQDFRRLNHCVVVINFDNRGELTQIFAPERCTAKHLKNVVADPRLKQHRQELLKLCNVSNALWPQKSSIFGSKNLSFAKRLWSDVFRSIPSADFGLHLKGL</sequence>
<reference evidence="1 2" key="1">
    <citation type="submission" date="2024-01" db="EMBL/GenBank/DDBJ databases">
        <title>A draft genome for a cacao thread blight-causing isolate of Paramarasmius palmivorus.</title>
        <authorList>
            <person name="Baruah I.K."/>
            <person name="Bukari Y."/>
            <person name="Amoako-Attah I."/>
            <person name="Meinhardt L.W."/>
            <person name="Bailey B.A."/>
            <person name="Cohen S.P."/>
        </authorList>
    </citation>
    <scope>NUCLEOTIDE SEQUENCE [LARGE SCALE GENOMIC DNA]</scope>
    <source>
        <strain evidence="1 2">GH-12</strain>
    </source>
</reference>
<dbReference type="EMBL" id="JAYKXP010000144">
    <property type="protein sequence ID" value="KAK7022901.1"/>
    <property type="molecule type" value="Genomic_DNA"/>
</dbReference>
<gene>
    <name evidence="1" type="ORF">VNI00_016888</name>
</gene>
<keyword evidence="2" id="KW-1185">Reference proteome</keyword>
<dbReference type="Proteomes" id="UP001383192">
    <property type="component" value="Unassembled WGS sequence"/>
</dbReference>